<keyword evidence="3" id="KW-1185">Reference proteome</keyword>
<dbReference type="GeneID" id="40088398"/>
<accession>A0A2L0V032</accession>
<dbReference type="SMART" id="SM00974">
    <property type="entry name" value="T5orf172"/>
    <property type="match status" value="1"/>
</dbReference>
<protein>
    <recommendedName>
        <fullName evidence="1">Bacteriophage T5 Orf172 DNA-binding domain-containing protein</fullName>
    </recommendedName>
</protein>
<dbReference type="InterPro" id="IPR018306">
    <property type="entry name" value="Phage_T5_Orf172_DNA-bd"/>
</dbReference>
<dbReference type="Pfam" id="PF13455">
    <property type="entry name" value="MUG113"/>
    <property type="match status" value="1"/>
</dbReference>
<dbReference type="Proteomes" id="UP000223025">
    <property type="component" value="Segment"/>
</dbReference>
<organism evidence="2 3">
    <name type="scientific">Agrobacterium phage Atu_ph07</name>
    <dbReference type="NCBI Taxonomy" id="2024264"/>
    <lineage>
        <taxon>Viruses</taxon>
        <taxon>Duplodnaviria</taxon>
        <taxon>Heunggongvirae</taxon>
        <taxon>Uroviricota</taxon>
        <taxon>Caudoviricetes</taxon>
        <taxon>Polybotosvirus</taxon>
        <taxon>Polybotosvirus Atuph07</taxon>
    </lineage>
</organism>
<name>A0A2L0V032_9CAUD</name>
<dbReference type="EMBL" id="MF403008">
    <property type="protein sequence ID" value="AUZ95154.1"/>
    <property type="molecule type" value="Genomic_DNA"/>
</dbReference>
<proteinExistence type="predicted"/>
<evidence type="ECO:0000259" key="1">
    <source>
        <dbReference type="SMART" id="SM00974"/>
    </source>
</evidence>
<feature type="domain" description="Bacteriophage T5 Orf172 DNA-binding" evidence="1">
    <location>
        <begin position="7"/>
        <end position="84"/>
    </location>
</feature>
<sequence>MFIYVIGPATGPQKIGITKDTNQRLRTLQTGYPETLYIHHFEEISDKKTKPLETKIHRELNHKKLKGEWFNLTSQEAIEFVTYFRIRYEDDCLL</sequence>
<dbReference type="RefSeq" id="YP_009612060.1">
    <property type="nucleotide sequence ID" value="NC_042013.1"/>
</dbReference>
<dbReference type="OrthoDB" id="35162at10239"/>
<reference evidence="2 3" key="1">
    <citation type="submission" date="2017-06" db="EMBL/GenBank/DDBJ databases">
        <authorList>
            <person name="Kim H.J."/>
            <person name="Triplett B.A."/>
        </authorList>
    </citation>
    <scope>NUCLEOTIDE SEQUENCE [LARGE SCALE GENOMIC DNA]</scope>
</reference>
<evidence type="ECO:0000313" key="3">
    <source>
        <dbReference type="Proteomes" id="UP000223025"/>
    </source>
</evidence>
<evidence type="ECO:0000313" key="2">
    <source>
        <dbReference type="EMBL" id="AUZ95154.1"/>
    </source>
</evidence>
<dbReference type="KEGG" id="vg:40088398"/>